<sequence>MPTTRPRASSAGPVAHQSTDMGRRIATRRAELGLTREEVAGRCGAAPSYIRYVEEHASAPGIGAIIRLADALETTVADLAGGSAGRPPGAASAPRNARLVDLDRDESWELLAGHGVGRIGVTTDEGPAIVPVNYVVAGGAIAFRTAPGAVPSAAAGSEVAFEVDRIDDAQCQGWSVLVTGRAKPVTAPDAIGRLEAAAQSLPWAGGQRGLWLAIAPERVTGRRVINPQSGVPDPGRSVSGSREPSRRRP</sequence>
<gene>
    <name evidence="3" type="ORF">QCN29_03970</name>
</gene>
<evidence type="ECO:0000313" key="4">
    <source>
        <dbReference type="Proteomes" id="UP001223144"/>
    </source>
</evidence>
<keyword evidence="4" id="KW-1185">Reference proteome</keyword>
<comment type="caution">
    <text evidence="3">The sequence shown here is derived from an EMBL/GenBank/DDBJ whole genome shotgun (WGS) entry which is preliminary data.</text>
</comment>
<reference evidence="3 4" key="1">
    <citation type="submission" date="2023-04" db="EMBL/GenBank/DDBJ databases">
        <title>Streptomyces chengmaiensis sp. nov. isolated from the stem of mangrove plant in Hainan.</title>
        <authorList>
            <person name="Huang X."/>
            <person name="Zhou S."/>
            <person name="Chu X."/>
            <person name="Xie Y."/>
            <person name="Lin Y."/>
        </authorList>
    </citation>
    <scope>NUCLEOTIDE SEQUENCE [LARGE SCALE GENOMIC DNA]</scope>
    <source>
        <strain evidence="3 4">HNM0663</strain>
    </source>
</reference>
<dbReference type="InterPro" id="IPR001387">
    <property type="entry name" value="Cro/C1-type_HTH"/>
</dbReference>
<feature type="domain" description="HTH cro/C1-type" evidence="2">
    <location>
        <begin position="25"/>
        <end position="79"/>
    </location>
</feature>
<dbReference type="InterPro" id="IPR024747">
    <property type="entry name" value="Pyridox_Oxase-rel"/>
</dbReference>
<feature type="region of interest" description="Disordered" evidence="1">
    <location>
        <begin position="223"/>
        <end position="249"/>
    </location>
</feature>
<dbReference type="Proteomes" id="UP001223144">
    <property type="component" value="Unassembled WGS sequence"/>
</dbReference>
<evidence type="ECO:0000313" key="3">
    <source>
        <dbReference type="EMBL" id="MDH2387958.1"/>
    </source>
</evidence>
<dbReference type="SUPFAM" id="SSF50475">
    <property type="entry name" value="FMN-binding split barrel"/>
    <property type="match status" value="1"/>
</dbReference>
<evidence type="ECO:0000256" key="1">
    <source>
        <dbReference type="SAM" id="MobiDB-lite"/>
    </source>
</evidence>
<name>A0ABT6HGR5_9ACTN</name>
<dbReference type="InterPro" id="IPR010982">
    <property type="entry name" value="Lambda_DNA-bd_dom_sf"/>
</dbReference>
<dbReference type="PROSITE" id="PS50943">
    <property type="entry name" value="HTH_CROC1"/>
    <property type="match status" value="1"/>
</dbReference>
<dbReference type="Pfam" id="PF13560">
    <property type="entry name" value="HTH_31"/>
    <property type="match status" value="1"/>
</dbReference>
<dbReference type="Pfam" id="PF12900">
    <property type="entry name" value="Pyridox_ox_2"/>
    <property type="match status" value="1"/>
</dbReference>
<dbReference type="InterPro" id="IPR012349">
    <property type="entry name" value="Split_barrel_FMN-bd"/>
</dbReference>
<organism evidence="3 4">
    <name type="scientific">Streptomyces chengmaiensis</name>
    <dbReference type="NCBI Taxonomy" id="3040919"/>
    <lineage>
        <taxon>Bacteria</taxon>
        <taxon>Bacillati</taxon>
        <taxon>Actinomycetota</taxon>
        <taxon>Actinomycetes</taxon>
        <taxon>Kitasatosporales</taxon>
        <taxon>Streptomycetaceae</taxon>
        <taxon>Streptomyces</taxon>
    </lineage>
</organism>
<dbReference type="RefSeq" id="WP_279926265.1">
    <property type="nucleotide sequence ID" value="NZ_JARWBG010000003.1"/>
</dbReference>
<evidence type="ECO:0000259" key="2">
    <source>
        <dbReference type="PROSITE" id="PS50943"/>
    </source>
</evidence>
<dbReference type="Gene3D" id="1.10.260.40">
    <property type="entry name" value="lambda repressor-like DNA-binding domains"/>
    <property type="match status" value="1"/>
</dbReference>
<dbReference type="CDD" id="cd00093">
    <property type="entry name" value="HTH_XRE"/>
    <property type="match status" value="1"/>
</dbReference>
<dbReference type="SMART" id="SM00530">
    <property type="entry name" value="HTH_XRE"/>
    <property type="match status" value="1"/>
</dbReference>
<dbReference type="Gene3D" id="2.30.110.10">
    <property type="entry name" value="Electron Transport, Fmn-binding Protein, Chain A"/>
    <property type="match status" value="1"/>
</dbReference>
<accession>A0ABT6HGR5</accession>
<feature type="region of interest" description="Disordered" evidence="1">
    <location>
        <begin position="1"/>
        <end position="23"/>
    </location>
</feature>
<dbReference type="SUPFAM" id="SSF47413">
    <property type="entry name" value="lambda repressor-like DNA-binding domains"/>
    <property type="match status" value="1"/>
</dbReference>
<dbReference type="EMBL" id="JARWBG010000003">
    <property type="protein sequence ID" value="MDH2387958.1"/>
    <property type="molecule type" value="Genomic_DNA"/>
</dbReference>
<proteinExistence type="predicted"/>
<protein>
    <submittedName>
        <fullName evidence="3">Pyridoxamine 5'-phosphate oxidase family protein</fullName>
    </submittedName>
</protein>